<name>A0ABM8ZZ46_9VIBR</name>
<dbReference type="PANTHER" id="PTHR30251">
    <property type="entry name" value="PILUS ASSEMBLY CHAPERONE"/>
    <property type="match status" value="1"/>
</dbReference>
<feature type="domain" description="Pili assembly chaperone N-terminal" evidence="2">
    <location>
        <begin position="27"/>
        <end position="146"/>
    </location>
</feature>
<keyword evidence="4" id="KW-1185">Reference proteome</keyword>
<keyword evidence="1" id="KW-0732">Signal</keyword>
<dbReference type="InterPro" id="IPR008962">
    <property type="entry name" value="PapD-like_sf"/>
</dbReference>
<dbReference type="InterPro" id="IPR050643">
    <property type="entry name" value="Periplasmic_pilus_chap"/>
</dbReference>
<comment type="caution">
    <text evidence="3">The sequence shown here is derived from an EMBL/GenBank/DDBJ whole genome shotgun (WGS) entry which is preliminary data.</text>
</comment>
<dbReference type="EMBL" id="CAKLDM010000001">
    <property type="protein sequence ID" value="CAH0536279.1"/>
    <property type="molecule type" value="Genomic_DNA"/>
</dbReference>
<protein>
    <recommendedName>
        <fullName evidence="2">Pili assembly chaperone N-terminal domain-containing protein</fullName>
    </recommendedName>
</protein>
<dbReference type="Proteomes" id="UP000838748">
    <property type="component" value="Unassembled WGS sequence"/>
</dbReference>
<feature type="signal peptide" evidence="1">
    <location>
        <begin position="1"/>
        <end position="26"/>
    </location>
</feature>
<evidence type="ECO:0000256" key="1">
    <source>
        <dbReference type="SAM" id="SignalP"/>
    </source>
</evidence>
<dbReference type="InterPro" id="IPR013783">
    <property type="entry name" value="Ig-like_fold"/>
</dbReference>
<dbReference type="PANTHER" id="PTHR30251:SF4">
    <property type="entry name" value="SLR1668 PROTEIN"/>
    <property type="match status" value="1"/>
</dbReference>
<accession>A0ABM8ZZ46</accession>
<evidence type="ECO:0000313" key="4">
    <source>
        <dbReference type="Proteomes" id="UP000838748"/>
    </source>
</evidence>
<evidence type="ECO:0000313" key="3">
    <source>
        <dbReference type="EMBL" id="CAH0536279.1"/>
    </source>
</evidence>
<organism evidence="3 4">
    <name type="scientific">Vibrio marisflavi CECT 7928</name>
    <dbReference type="NCBI Taxonomy" id="634439"/>
    <lineage>
        <taxon>Bacteria</taxon>
        <taxon>Pseudomonadati</taxon>
        <taxon>Pseudomonadota</taxon>
        <taxon>Gammaproteobacteria</taxon>
        <taxon>Vibrionales</taxon>
        <taxon>Vibrionaceae</taxon>
        <taxon>Vibrio</taxon>
    </lineage>
</organism>
<sequence length="231" mass="25538">MLNKLLKTSLILFSVFLAGLPSICSALEISPTSLTFNGSSQLQTIHLYNESNKAVTFQATAYLWSLDNNKKVLKSTEDLFPSPSIFTIPPQKSQDLRVGLFKKNQSNKVTTYRIKLEEISSGKANSRNDTISILYNITLPVFAKPIKPVKTSWSWKKVNDGLVFTNTGGNVLSFSALSYSDSKGKKHSLTPIRYVLPGESNTFKISKGLHAVTISQTLSDFSSTKHSQVKL</sequence>
<proteinExistence type="predicted"/>
<dbReference type="InterPro" id="IPR016147">
    <property type="entry name" value="Pili_assmbl_chaperone_N"/>
</dbReference>
<dbReference type="Gene3D" id="2.60.40.10">
    <property type="entry name" value="Immunoglobulins"/>
    <property type="match status" value="1"/>
</dbReference>
<dbReference type="RefSeq" id="WP_237359730.1">
    <property type="nucleotide sequence ID" value="NZ_CAKLDM010000001.1"/>
</dbReference>
<dbReference type="Pfam" id="PF00345">
    <property type="entry name" value="PapD_N"/>
    <property type="match status" value="1"/>
</dbReference>
<gene>
    <name evidence="3" type="ORF">VMF7928_00307</name>
</gene>
<dbReference type="SUPFAM" id="SSF49354">
    <property type="entry name" value="PapD-like"/>
    <property type="match status" value="1"/>
</dbReference>
<feature type="chain" id="PRO_5046099550" description="Pili assembly chaperone N-terminal domain-containing protein" evidence="1">
    <location>
        <begin position="27"/>
        <end position="231"/>
    </location>
</feature>
<evidence type="ECO:0000259" key="2">
    <source>
        <dbReference type="Pfam" id="PF00345"/>
    </source>
</evidence>
<reference evidence="3" key="1">
    <citation type="submission" date="2021-11" db="EMBL/GenBank/DDBJ databases">
        <authorList>
            <person name="Rodrigo-Torres L."/>
            <person name="Arahal R. D."/>
            <person name="Lucena T."/>
        </authorList>
    </citation>
    <scope>NUCLEOTIDE SEQUENCE</scope>
    <source>
        <strain evidence="3">CECT 7928</strain>
    </source>
</reference>